<dbReference type="Gene3D" id="3.30.160.60">
    <property type="entry name" value="Classic Zinc Finger"/>
    <property type="match status" value="2"/>
</dbReference>
<dbReference type="GO" id="GO:0008270">
    <property type="term" value="F:zinc ion binding"/>
    <property type="evidence" value="ECO:0007669"/>
    <property type="project" value="UniProtKB-KW"/>
</dbReference>
<dbReference type="InterPro" id="IPR051059">
    <property type="entry name" value="VerF-like"/>
</dbReference>
<keyword evidence="6" id="KW-0539">Nucleus</keyword>
<feature type="region of interest" description="Disordered" evidence="8">
    <location>
        <begin position="1"/>
        <end position="31"/>
    </location>
</feature>
<evidence type="ECO:0000256" key="3">
    <source>
        <dbReference type="ARBA" id="ARBA00022737"/>
    </source>
</evidence>
<dbReference type="GO" id="GO:0000981">
    <property type="term" value="F:DNA-binding transcription factor activity, RNA polymerase II-specific"/>
    <property type="evidence" value="ECO:0007669"/>
    <property type="project" value="InterPro"/>
</dbReference>
<reference evidence="10 11" key="1">
    <citation type="submission" date="2013-07" db="EMBL/GenBank/DDBJ databases">
        <title>The Genome Sequence of Cryptococcus heveanensis BCC8398.</title>
        <authorList>
            <consortium name="The Broad Institute Genome Sequencing Platform"/>
            <person name="Cuomo C."/>
            <person name="Litvintseva A."/>
            <person name="Chen Y."/>
            <person name="Heitman J."/>
            <person name="Sun S."/>
            <person name="Springer D."/>
            <person name="Dromer F."/>
            <person name="Young S.K."/>
            <person name="Zeng Q."/>
            <person name="Gargeya S."/>
            <person name="Fitzgerald M."/>
            <person name="Abouelleil A."/>
            <person name="Alvarado L."/>
            <person name="Berlin A.M."/>
            <person name="Chapman S.B."/>
            <person name="Dewar J."/>
            <person name="Goldberg J."/>
            <person name="Griggs A."/>
            <person name="Gujja S."/>
            <person name="Hansen M."/>
            <person name="Howarth C."/>
            <person name="Imamovic A."/>
            <person name="Larimer J."/>
            <person name="McCowan C."/>
            <person name="Murphy C."/>
            <person name="Pearson M."/>
            <person name="Priest M."/>
            <person name="Roberts A."/>
            <person name="Saif S."/>
            <person name="Shea T."/>
            <person name="Sykes S."/>
            <person name="Wortman J."/>
            <person name="Nusbaum C."/>
            <person name="Birren B."/>
        </authorList>
    </citation>
    <scope>NUCLEOTIDE SEQUENCE [LARGE SCALE GENOMIC DNA]</scope>
    <source>
        <strain evidence="10 11">BCC8398</strain>
    </source>
</reference>
<dbReference type="GO" id="GO:0005634">
    <property type="term" value="C:nucleus"/>
    <property type="evidence" value="ECO:0007669"/>
    <property type="project" value="UniProtKB-SubCell"/>
</dbReference>
<gene>
    <name evidence="10" type="ORF">I316_07326</name>
</gene>
<dbReference type="SMART" id="SM00355">
    <property type="entry name" value="ZnF_C2H2"/>
    <property type="match status" value="2"/>
</dbReference>
<evidence type="ECO:0000259" key="9">
    <source>
        <dbReference type="PROSITE" id="PS50157"/>
    </source>
</evidence>
<dbReference type="EMBL" id="KV700138">
    <property type="protein sequence ID" value="OCF31055.1"/>
    <property type="molecule type" value="Genomic_DNA"/>
</dbReference>
<accession>A0A1B9GJD6</accession>
<evidence type="ECO:0000256" key="8">
    <source>
        <dbReference type="SAM" id="MobiDB-lite"/>
    </source>
</evidence>
<organism evidence="10 11">
    <name type="scientific">Kwoniella heveanensis BCC8398</name>
    <dbReference type="NCBI Taxonomy" id="1296120"/>
    <lineage>
        <taxon>Eukaryota</taxon>
        <taxon>Fungi</taxon>
        <taxon>Dikarya</taxon>
        <taxon>Basidiomycota</taxon>
        <taxon>Agaricomycotina</taxon>
        <taxon>Tremellomycetes</taxon>
        <taxon>Tremellales</taxon>
        <taxon>Cryptococcaceae</taxon>
        <taxon>Kwoniella</taxon>
    </lineage>
</organism>
<dbReference type="InterPro" id="IPR036236">
    <property type="entry name" value="Znf_C2H2_sf"/>
</dbReference>
<keyword evidence="2" id="KW-0479">Metal-binding</keyword>
<protein>
    <recommendedName>
        <fullName evidence="9">C2H2-type domain-containing protein</fullName>
    </recommendedName>
</protein>
<keyword evidence="3" id="KW-0677">Repeat</keyword>
<dbReference type="STRING" id="1296120.A0A1B9GJD6"/>
<evidence type="ECO:0000313" key="11">
    <source>
        <dbReference type="Proteomes" id="UP000092666"/>
    </source>
</evidence>
<dbReference type="InterPro" id="IPR013087">
    <property type="entry name" value="Znf_C2H2_type"/>
</dbReference>
<dbReference type="Pfam" id="PF00096">
    <property type="entry name" value="zf-C2H2"/>
    <property type="match status" value="1"/>
</dbReference>
<dbReference type="PROSITE" id="PS50157">
    <property type="entry name" value="ZINC_FINGER_C2H2_2"/>
    <property type="match status" value="2"/>
</dbReference>
<feature type="region of interest" description="Disordered" evidence="8">
    <location>
        <begin position="210"/>
        <end position="234"/>
    </location>
</feature>
<evidence type="ECO:0000256" key="4">
    <source>
        <dbReference type="ARBA" id="ARBA00022771"/>
    </source>
</evidence>
<name>A0A1B9GJD6_9TREE</name>
<comment type="subcellular location">
    <subcellularLocation>
        <location evidence="1">Nucleus</location>
    </subcellularLocation>
</comment>
<evidence type="ECO:0000256" key="7">
    <source>
        <dbReference type="PROSITE-ProRule" id="PRU00042"/>
    </source>
</evidence>
<reference evidence="11" key="2">
    <citation type="submission" date="2013-12" db="EMBL/GenBank/DDBJ databases">
        <title>Evolution of pathogenesis and genome organization in the Tremellales.</title>
        <authorList>
            <person name="Cuomo C."/>
            <person name="Litvintseva A."/>
            <person name="Heitman J."/>
            <person name="Chen Y."/>
            <person name="Sun S."/>
            <person name="Springer D."/>
            <person name="Dromer F."/>
            <person name="Young S."/>
            <person name="Zeng Q."/>
            <person name="Chapman S."/>
            <person name="Gujja S."/>
            <person name="Saif S."/>
            <person name="Birren B."/>
        </authorList>
    </citation>
    <scope>NUCLEOTIDE SEQUENCE [LARGE SCALE GENOMIC DNA]</scope>
    <source>
        <strain evidence="11">BCC8398</strain>
    </source>
</reference>
<dbReference type="PANTHER" id="PTHR40626">
    <property type="entry name" value="MIP31509P"/>
    <property type="match status" value="1"/>
</dbReference>
<dbReference type="CDD" id="cd12148">
    <property type="entry name" value="fungal_TF_MHR"/>
    <property type="match status" value="1"/>
</dbReference>
<evidence type="ECO:0000256" key="1">
    <source>
        <dbReference type="ARBA" id="ARBA00004123"/>
    </source>
</evidence>
<dbReference type="OrthoDB" id="8117402at2759"/>
<feature type="domain" description="C2H2-type" evidence="9">
    <location>
        <begin position="35"/>
        <end position="62"/>
    </location>
</feature>
<keyword evidence="11" id="KW-1185">Reference proteome</keyword>
<sequence length="682" mass="75465">MAEVETLPVLSPLDAQPALPPAAPSPQPLTPRHPFRCSVCLKRFTRHENLKRHSHRHRSENEGKIYSCEHCSKTFARSDLRRRHIRKQHPEVTPNTARTPSIDGSIVLGASSTVSGGGGSTQVDAVIDASRLPFSFDLSGWDSCILSNHYHPGDANLDHTSCSTQSKPNETSTHHPSFSIESLLASPIEGDDLVYTRYLTVSANRNAEDLSPGANRVCRPSTLGPRTSPQASSSTSDVVISQSIIQSGISLFFTNISAFFPFIHQPTFDLSTVPEYLVMAMLSVSIQFAEAEEHEGSKLAAYCFHRSCKLIDEAEQKDDDDGKGGLKLHMIQAYLLLEVHALCFARGPESCWGLRFHHRLTELARIGGLGDPYPPQPVDKGDLNALWRQFVRAETHKRTLYAAYHLDTLWYHTLSVPRGISHLEIKVDLPCPEAAWTIPTAAEWAFHGLVTETSHSPTRYLGAIRMCLSADATEKGVSFDTYGCLAMILYALSGVREMSGWSTVTGQVPIERFDTLYAALAAVEPIVSKQEDTSPLFILTQATWHMAMIDLLLWSPSHTNGVVELNVEAAMAAIARLSNSGISFSSPSVAQTVDRHIRWFLTYLDKTHEVSREAPWMAIYAFKAVLVAYQQVLSGNHKPLDALGLPDSAALLEWIKEVFARRRGWSVGKIALDSLEELDHRQ</sequence>
<proteinExistence type="predicted"/>
<dbReference type="PROSITE" id="PS00028">
    <property type="entry name" value="ZINC_FINGER_C2H2_1"/>
    <property type="match status" value="2"/>
</dbReference>
<dbReference type="GO" id="GO:0000978">
    <property type="term" value="F:RNA polymerase II cis-regulatory region sequence-specific DNA binding"/>
    <property type="evidence" value="ECO:0007669"/>
    <property type="project" value="InterPro"/>
</dbReference>
<feature type="compositionally biased region" description="Pro residues" evidence="8">
    <location>
        <begin position="18"/>
        <end position="31"/>
    </location>
</feature>
<dbReference type="Pfam" id="PF04082">
    <property type="entry name" value="Fungal_trans"/>
    <property type="match status" value="1"/>
</dbReference>
<feature type="domain" description="C2H2-type" evidence="9">
    <location>
        <begin position="66"/>
        <end position="94"/>
    </location>
</feature>
<dbReference type="SUPFAM" id="SSF57667">
    <property type="entry name" value="beta-beta-alpha zinc fingers"/>
    <property type="match status" value="1"/>
</dbReference>
<evidence type="ECO:0000256" key="6">
    <source>
        <dbReference type="ARBA" id="ARBA00023242"/>
    </source>
</evidence>
<keyword evidence="4 7" id="KW-0863">Zinc-finger</keyword>
<dbReference type="PANTHER" id="PTHR40626:SF11">
    <property type="entry name" value="ZINC FINGER PROTEIN YPR022C"/>
    <property type="match status" value="1"/>
</dbReference>
<keyword evidence="5" id="KW-0862">Zinc</keyword>
<dbReference type="GO" id="GO:0000785">
    <property type="term" value="C:chromatin"/>
    <property type="evidence" value="ECO:0007669"/>
    <property type="project" value="TreeGrafter"/>
</dbReference>
<dbReference type="InterPro" id="IPR007219">
    <property type="entry name" value="XnlR_reg_dom"/>
</dbReference>
<dbReference type="AlphaFoldDB" id="A0A1B9GJD6"/>
<evidence type="ECO:0000256" key="2">
    <source>
        <dbReference type="ARBA" id="ARBA00022723"/>
    </source>
</evidence>
<dbReference type="GO" id="GO:0006351">
    <property type="term" value="P:DNA-templated transcription"/>
    <property type="evidence" value="ECO:0007669"/>
    <property type="project" value="InterPro"/>
</dbReference>
<evidence type="ECO:0000313" key="10">
    <source>
        <dbReference type="EMBL" id="OCF31055.1"/>
    </source>
</evidence>
<evidence type="ECO:0000256" key="5">
    <source>
        <dbReference type="ARBA" id="ARBA00022833"/>
    </source>
</evidence>
<dbReference type="Proteomes" id="UP000092666">
    <property type="component" value="Unassembled WGS sequence"/>
</dbReference>